<dbReference type="InParanoid" id="A0A1Y2LHS5"/>
<dbReference type="AlphaFoldDB" id="A0A1Y2LHS5"/>
<evidence type="ECO:0000313" key="3">
    <source>
        <dbReference type="Proteomes" id="UP000193240"/>
    </source>
</evidence>
<feature type="region of interest" description="Disordered" evidence="1">
    <location>
        <begin position="20"/>
        <end position="83"/>
    </location>
</feature>
<evidence type="ECO:0000313" key="2">
    <source>
        <dbReference type="EMBL" id="OSS43300.1"/>
    </source>
</evidence>
<organism evidence="2 3">
    <name type="scientific">Epicoccum nigrum</name>
    <name type="common">Soil fungus</name>
    <name type="synonym">Epicoccum purpurascens</name>
    <dbReference type="NCBI Taxonomy" id="105696"/>
    <lineage>
        <taxon>Eukaryota</taxon>
        <taxon>Fungi</taxon>
        <taxon>Dikarya</taxon>
        <taxon>Ascomycota</taxon>
        <taxon>Pezizomycotina</taxon>
        <taxon>Dothideomycetes</taxon>
        <taxon>Pleosporomycetidae</taxon>
        <taxon>Pleosporales</taxon>
        <taxon>Pleosporineae</taxon>
        <taxon>Didymellaceae</taxon>
        <taxon>Epicoccum</taxon>
    </lineage>
</organism>
<feature type="region of interest" description="Disordered" evidence="1">
    <location>
        <begin position="115"/>
        <end position="134"/>
    </location>
</feature>
<proteinExistence type="predicted"/>
<accession>A0A1Y2LHS5</accession>
<gene>
    <name evidence="2" type="ORF">B5807_12051</name>
</gene>
<name>A0A1Y2LHS5_EPING</name>
<sequence length="166" mass="17624">MVPAALDVGVCPIRAANGFSDFPSRRSSDAQHGPIRGAQRARHRDGRRCVLRAAAAAAPAASNPRYGTSHVDSPARNRSMSRDAAGRCPFRSYRGWQHDSQPDSGKAAREIAALRGASRGFAHPRSAAAHQPPAYAVSTQLPCPVAFQTDEAEQNHICTTDGPASD</sequence>
<keyword evidence="3" id="KW-1185">Reference proteome</keyword>
<dbReference type="Proteomes" id="UP000193240">
    <property type="component" value="Unassembled WGS sequence"/>
</dbReference>
<reference evidence="2 3" key="1">
    <citation type="journal article" date="2017" name="Genome Announc.">
        <title>Genome sequence of the saprophytic ascomycete Epicoccum nigrum ICMP 19927 strain isolated from New Zealand.</title>
        <authorList>
            <person name="Fokin M."/>
            <person name="Fleetwood D."/>
            <person name="Weir B.S."/>
            <person name="Villas-Boas S.G."/>
        </authorList>
    </citation>
    <scope>NUCLEOTIDE SEQUENCE [LARGE SCALE GENOMIC DNA]</scope>
    <source>
        <strain evidence="2 3">ICMP 19927</strain>
    </source>
</reference>
<evidence type="ECO:0000256" key="1">
    <source>
        <dbReference type="SAM" id="MobiDB-lite"/>
    </source>
</evidence>
<dbReference type="EMBL" id="KZ107871">
    <property type="protein sequence ID" value="OSS43300.1"/>
    <property type="molecule type" value="Genomic_DNA"/>
</dbReference>
<feature type="compositionally biased region" description="Basic residues" evidence="1">
    <location>
        <begin position="39"/>
        <end position="50"/>
    </location>
</feature>
<protein>
    <submittedName>
        <fullName evidence="2">Uncharacterized protein</fullName>
    </submittedName>
</protein>